<feature type="compositionally biased region" description="Low complexity" evidence="2">
    <location>
        <begin position="80"/>
        <end position="94"/>
    </location>
</feature>
<feature type="coiled-coil region" evidence="1">
    <location>
        <begin position="211"/>
        <end position="238"/>
    </location>
</feature>
<keyword evidence="1" id="KW-0175">Coiled coil</keyword>
<dbReference type="Proteomes" id="UP000275078">
    <property type="component" value="Unassembled WGS sequence"/>
</dbReference>
<feature type="region of interest" description="Disordered" evidence="2">
    <location>
        <begin position="61"/>
        <end position="108"/>
    </location>
</feature>
<dbReference type="AlphaFoldDB" id="A0A3N4HAL8"/>
<sequence length="315" mass="35301">MTHTILPTYIPHAGTLETALLDAKLAALASSTSPSPSSASTDELSADVNSTLAETTTLLRSVITELRTRPAKEETPAETPVSSNDDSPAASPTSSDEEAGRKSPHPLIMDDEDIERIVAANLRLLQGLKRKMDEVVELERRLRDHHKALENESAVEDYEVEIEATPPPKPQFSAFPPPTQTQTRTISIQATPRPTATTDDEEEERPVVEWTAAMEEELVRLERSLRSANKKWSDEQEEVLEPLERLKDLKRQHNKRLRRQMSGSKNASNVKISMVNLKKTMSFSRSETNSLYSPKEEEQEGKKVGKLLRVIKRVF</sequence>
<dbReference type="OrthoDB" id="5359682at2759"/>
<evidence type="ECO:0000256" key="1">
    <source>
        <dbReference type="SAM" id="Coils"/>
    </source>
</evidence>
<keyword evidence="4" id="KW-1185">Reference proteome</keyword>
<feature type="compositionally biased region" description="Basic and acidic residues" evidence="2">
    <location>
        <begin position="66"/>
        <end position="75"/>
    </location>
</feature>
<evidence type="ECO:0000313" key="4">
    <source>
        <dbReference type="Proteomes" id="UP000275078"/>
    </source>
</evidence>
<dbReference type="EMBL" id="ML119916">
    <property type="protein sequence ID" value="RPA71575.1"/>
    <property type="molecule type" value="Genomic_DNA"/>
</dbReference>
<reference evidence="3 4" key="1">
    <citation type="journal article" date="2018" name="Nat. Ecol. Evol.">
        <title>Pezizomycetes genomes reveal the molecular basis of ectomycorrhizal truffle lifestyle.</title>
        <authorList>
            <person name="Murat C."/>
            <person name="Payen T."/>
            <person name="Noel B."/>
            <person name="Kuo A."/>
            <person name="Morin E."/>
            <person name="Chen J."/>
            <person name="Kohler A."/>
            <person name="Krizsan K."/>
            <person name="Balestrini R."/>
            <person name="Da Silva C."/>
            <person name="Montanini B."/>
            <person name="Hainaut M."/>
            <person name="Levati E."/>
            <person name="Barry K.W."/>
            <person name="Belfiori B."/>
            <person name="Cichocki N."/>
            <person name="Clum A."/>
            <person name="Dockter R.B."/>
            <person name="Fauchery L."/>
            <person name="Guy J."/>
            <person name="Iotti M."/>
            <person name="Le Tacon F."/>
            <person name="Lindquist E.A."/>
            <person name="Lipzen A."/>
            <person name="Malagnac F."/>
            <person name="Mello A."/>
            <person name="Molinier V."/>
            <person name="Miyauchi S."/>
            <person name="Poulain J."/>
            <person name="Riccioni C."/>
            <person name="Rubini A."/>
            <person name="Sitrit Y."/>
            <person name="Splivallo R."/>
            <person name="Traeger S."/>
            <person name="Wang M."/>
            <person name="Zifcakova L."/>
            <person name="Wipf D."/>
            <person name="Zambonelli A."/>
            <person name="Paolocci F."/>
            <person name="Nowrousian M."/>
            <person name="Ottonello S."/>
            <person name="Baldrian P."/>
            <person name="Spatafora J.W."/>
            <person name="Henrissat B."/>
            <person name="Nagy L.G."/>
            <person name="Aury J.M."/>
            <person name="Wincker P."/>
            <person name="Grigoriev I.V."/>
            <person name="Bonfante P."/>
            <person name="Martin F.M."/>
        </authorList>
    </citation>
    <scope>NUCLEOTIDE SEQUENCE [LARGE SCALE GENOMIC DNA]</scope>
    <source>
        <strain evidence="3 4">RN42</strain>
    </source>
</reference>
<organism evidence="3 4">
    <name type="scientific">Ascobolus immersus RN42</name>
    <dbReference type="NCBI Taxonomy" id="1160509"/>
    <lineage>
        <taxon>Eukaryota</taxon>
        <taxon>Fungi</taxon>
        <taxon>Dikarya</taxon>
        <taxon>Ascomycota</taxon>
        <taxon>Pezizomycotina</taxon>
        <taxon>Pezizomycetes</taxon>
        <taxon>Pezizales</taxon>
        <taxon>Ascobolaceae</taxon>
        <taxon>Ascobolus</taxon>
    </lineage>
</organism>
<gene>
    <name evidence="3" type="ORF">BJ508DRAFT_419864</name>
</gene>
<evidence type="ECO:0000313" key="3">
    <source>
        <dbReference type="EMBL" id="RPA71575.1"/>
    </source>
</evidence>
<feature type="region of interest" description="Disordered" evidence="2">
    <location>
        <begin position="167"/>
        <end position="206"/>
    </location>
</feature>
<proteinExistence type="predicted"/>
<accession>A0A3N4HAL8</accession>
<feature type="compositionally biased region" description="Pro residues" evidence="2">
    <location>
        <begin position="167"/>
        <end position="179"/>
    </location>
</feature>
<protein>
    <submittedName>
        <fullName evidence="3">Uncharacterized protein</fullName>
    </submittedName>
</protein>
<evidence type="ECO:0000256" key="2">
    <source>
        <dbReference type="SAM" id="MobiDB-lite"/>
    </source>
</evidence>
<feature type="compositionally biased region" description="Polar residues" evidence="2">
    <location>
        <begin position="180"/>
        <end position="197"/>
    </location>
</feature>
<name>A0A3N4HAL8_ASCIM</name>